<evidence type="ECO:0000313" key="1">
    <source>
        <dbReference type="EMBL" id="PHM27291.1"/>
    </source>
</evidence>
<protein>
    <submittedName>
        <fullName evidence="1">Uncharacterized protein</fullName>
    </submittedName>
</protein>
<accession>A0A2D0IZC3</accession>
<reference evidence="1 3" key="1">
    <citation type="journal article" date="2017" name="Nat. Microbiol.">
        <title>Natural product diversity associated with the nematode symbionts Photorhabdus and Xenorhabdus.</title>
        <authorList>
            <person name="Tobias N.J."/>
            <person name="Wolff H."/>
            <person name="Djahanschiri B."/>
            <person name="Grundmann F."/>
            <person name="Kronenwerth M."/>
            <person name="Shi Y.M."/>
            <person name="Simonyi S."/>
            <person name="Grun P."/>
            <person name="Shapiro-Ilan D."/>
            <person name="Pidot S.J."/>
            <person name="Stinear T.P."/>
            <person name="Ebersberger I."/>
            <person name="Bode H.B."/>
        </authorList>
    </citation>
    <scope>NUCLEOTIDE SEQUENCE [LARGE SCALE GENOMIC DNA]</scope>
    <source>
        <strain evidence="1 3">DSM 16337</strain>
    </source>
</reference>
<dbReference type="EMBL" id="NIBT01000001">
    <property type="protein sequence ID" value="PHM27291.1"/>
    <property type="molecule type" value="Genomic_DNA"/>
</dbReference>
<evidence type="ECO:0000313" key="4">
    <source>
        <dbReference type="Proteomes" id="UP000283568"/>
    </source>
</evidence>
<reference evidence="2 4" key="2">
    <citation type="submission" date="2018-09" db="EMBL/GenBank/DDBJ databases">
        <title>Genomic Encyclopedia of Archaeal and Bacterial Type Strains, Phase II (KMG-II): from individual species to whole genera.</title>
        <authorList>
            <person name="Goeker M."/>
        </authorList>
    </citation>
    <scope>NUCLEOTIDE SEQUENCE [LARGE SCALE GENOMIC DNA]</scope>
    <source>
        <strain evidence="2 4">DSM 16337</strain>
    </source>
</reference>
<evidence type="ECO:0000313" key="3">
    <source>
        <dbReference type="Proteomes" id="UP000225605"/>
    </source>
</evidence>
<keyword evidence="4" id="KW-1185">Reference proteome</keyword>
<organism evidence="1 3">
    <name type="scientific">Xenorhabdus ehlersii</name>
    <dbReference type="NCBI Taxonomy" id="290111"/>
    <lineage>
        <taxon>Bacteria</taxon>
        <taxon>Pseudomonadati</taxon>
        <taxon>Pseudomonadota</taxon>
        <taxon>Gammaproteobacteria</taxon>
        <taxon>Enterobacterales</taxon>
        <taxon>Morganellaceae</taxon>
        <taxon>Xenorhabdus</taxon>
    </lineage>
</organism>
<dbReference type="AlphaFoldDB" id="A0A2D0IZC3"/>
<dbReference type="EMBL" id="RAQI01000007">
    <property type="protein sequence ID" value="RKE87394.1"/>
    <property type="molecule type" value="Genomic_DNA"/>
</dbReference>
<dbReference type="OrthoDB" id="2655051at2"/>
<dbReference type="Proteomes" id="UP000283568">
    <property type="component" value="Unassembled WGS sequence"/>
</dbReference>
<evidence type="ECO:0000313" key="2">
    <source>
        <dbReference type="EMBL" id="RKE87394.1"/>
    </source>
</evidence>
<proteinExistence type="predicted"/>
<dbReference type="Proteomes" id="UP000225605">
    <property type="component" value="Unassembled WGS sequence"/>
</dbReference>
<comment type="caution">
    <text evidence="1">The sequence shown here is derived from an EMBL/GenBank/DDBJ whole genome shotgun (WGS) entry which is preliminary data.</text>
</comment>
<dbReference type="RefSeq" id="WP_099130948.1">
    <property type="nucleotide sequence ID" value="NZ_CAWNOJ010000001.1"/>
</dbReference>
<name>A0A2D0IZC3_9GAMM</name>
<gene>
    <name evidence="2" type="ORF">BDE27_3736</name>
    <name evidence="1" type="ORF">Xehl_00286</name>
</gene>
<sequence length="349" mass="41786">MVSGKNARNHKMNIYNIFSYKLENFLNVRSCKKAFDGIFYIEDEKDLFLIAAKKSNGNAVTFTRWHDLISLKRLKKKLIEKGFNEGDCESIILILSRFSYLFQINNRERMNQDIFIFYYVLQLACCSGDHDHHIDDETKNFMFRFLLFELSMDYDSYTRFKIEEGDIFFYSHSGKKYKLSNVINFIYDTFQEEKNKELNLLLLIKEFQLGVIDLLTKPRDIEEVVKLNDYNLHLIDPSVFVKTYKVNYKKIVSSLVDVTNNWQSTSNLFISNMILMNYSYYILRDNSRNIMKLKRIIKDDKIFSDILTAIVKRKFHVKEEFLFKPELQKYIKKSTKNESFFYNIIYSQQ</sequence>